<dbReference type="PROSITE" id="PS51007">
    <property type="entry name" value="CYTC"/>
    <property type="match status" value="2"/>
</dbReference>
<feature type="signal peptide" evidence="8">
    <location>
        <begin position="1"/>
        <end position="21"/>
    </location>
</feature>
<dbReference type="InterPro" id="IPR051811">
    <property type="entry name" value="Cytochrome_c550/c551-like"/>
</dbReference>
<feature type="domain" description="Cytochrome c" evidence="9">
    <location>
        <begin position="240"/>
        <end position="373"/>
    </location>
</feature>
<evidence type="ECO:0000256" key="4">
    <source>
        <dbReference type="ARBA" id="ARBA00022982"/>
    </source>
</evidence>
<keyword evidence="8" id="KW-0732">Signal</keyword>
<dbReference type="Pfam" id="PF13442">
    <property type="entry name" value="Cytochrome_CBB3"/>
    <property type="match status" value="1"/>
</dbReference>
<proteinExistence type="predicted"/>
<dbReference type="InterPro" id="IPR009056">
    <property type="entry name" value="Cyt_c-like_dom"/>
</dbReference>
<keyword evidence="5 6" id="KW-0408">Iron</keyword>
<evidence type="ECO:0000256" key="1">
    <source>
        <dbReference type="ARBA" id="ARBA00022448"/>
    </source>
</evidence>
<feature type="compositionally biased region" description="Low complexity" evidence="7">
    <location>
        <begin position="409"/>
        <end position="434"/>
    </location>
</feature>
<evidence type="ECO:0000256" key="7">
    <source>
        <dbReference type="SAM" id="MobiDB-lite"/>
    </source>
</evidence>
<dbReference type="GO" id="GO:0046872">
    <property type="term" value="F:metal ion binding"/>
    <property type="evidence" value="ECO:0007669"/>
    <property type="project" value="UniProtKB-KW"/>
</dbReference>
<feature type="region of interest" description="Disordered" evidence="7">
    <location>
        <begin position="363"/>
        <end position="434"/>
    </location>
</feature>
<dbReference type="Proteomes" id="UP000001887">
    <property type="component" value="Chromosome"/>
</dbReference>
<keyword evidence="1" id="KW-0813">Transport</keyword>
<dbReference type="InterPro" id="IPR036909">
    <property type="entry name" value="Cyt_c-like_dom_sf"/>
</dbReference>
<keyword evidence="3 6" id="KW-0479">Metal-binding</keyword>
<dbReference type="Gene3D" id="1.10.760.10">
    <property type="entry name" value="Cytochrome c-like domain"/>
    <property type="match status" value="2"/>
</dbReference>
<dbReference type="GO" id="GO:0009055">
    <property type="term" value="F:electron transfer activity"/>
    <property type="evidence" value="ECO:0007669"/>
    <property type="project" value="InterPro"/>
</dbReference>
<dbReference type="PROSITE" id="PS51257">
    <property type="entry name" value="PROKAR_LIPOPROTEIN"/>
    <property type="match status" value="1"/>
</dbReference>
<keyword evidence="11" id="KW-1185">Reference proteome</keyword>
<dbReference type="AlphaFoldDB" id="D2QYL7"/>
<sequence precursor="true">MTFIRVAGLTCLATGLLGVMAGCHTEAIPTYVPRAEMSELPESHQKQISSALEEYYGSPLFPKMMKIAEEQPADAEKPLLTDAVDRGQLRLGQEVYQRQCAGCHGDTGDGNGPAAPYLNPPPRDYRLGKFKFISTPRGSKPRRADLVRIIRRGAKGTSMPTFRWMPETELEAVVDYVMLLSSRGELEYRLTTFASSQLEEEDEVDAITVAENQQFIESAWLEADSLLVQPLTPQPFYDDASIEAGARAFVRLNCYKCHGPDGRGNRAQDVGKDDWGRIAYAADLTSGMLHGGRRPADIYRRIYSGINGTPMPGFALPDASIGETELDRSETIWRLSHFITSIVEGRPLPVAVIEEEIKKEAQKQAEALSATPEASAPETPATEAPATETPAAETPEATPAEPMAPPAETPATEPAAEAPAEPAVEPTAEPATEF</sequence>
<dbReference type="OrthoDB" id="9808312at2"/>
<evidence type="ECO:0000259" key="9">
    <source>
        <dbReference type="PROSITE" id="PS51007"/>
    </source>
</evidence>
<dbReference type="KEGG" id="psl:Psta_3515"/>
<evidence type="ECO:0000256" key="5">
    <source>
        <dbReference type="ARBA" id="ARBA00023004"/>
    </source>
</evidence>
<feature type="domain" description="Cytochrome c" evidence="9">
    <location>
        <begin position="87"/>
        <end position="181"/>
    </location>
</feature>
<dbReference type="PANTHER" id="PTHR37823">
    <property type="entry name" value="CYTOCHROME C-553-LIKE"/>
    <property type="match status" value="1"/>
</dbReference>
<protein>
    <recommendedName>
        <fullName evidence="9">Cytochrome c domain-containing protein</fullName>
    </recommendedName>
</protein>
<evidence type="ECO:0000256" key="8">
    <source>
        <dbReference type="SAM" id="SignalP"/>
    </source>
</evidence>
<feature type="chain" id="PRO_5003035887" description="Cytochrome c domain-containing protein" evidence="8">
    <location>
        <begin position="22"/>
        <end position="434"/>
    </location>
</feature>
<dbReference type="Pfam" id="PF00034">
    <property type="entry name" value="Cytochrom_C"/>
    <property type="match status" value="1"/>
</dbReference>
<evidence type="ECO:0000313" key="10">
    <source>
        <dbReference type="EMBL" id="ADB18176.1"/>
    </source>
</evidence>
<dbReference type="GO" id="GO:0020037">
    <property type="term" value="F:heme binding"/>
    <property type="evidence" value="ECO:0007669"/>
    <property type="project" value="InterPro"/>
</dbReference>
<evidence type="ECO:0000256" key="2">
    <source>
        <dbReference type="ARBA" id="ARBA00022617"/>
    </source>
</evidence>
<accession>D2QYL7</accession>
<feature type="compositionally biased region" description="Low complexity" evidence="7">
    <location>
        <begin position="364"/>
        <end position="401"/>
    </location>
</feature>
<reference evidence="10 11" key="1">
    <citation type="journal article" date="2009" name="Stand. Genomic Sci.">
        <title>Complete genome sequence of Pirellula staleyi type strain (ATCC 27377).</title>
        <authorList>
            <person name="Clum A."/>
            <person name="Tindall B.J."/>
            <person name="Sikorski J."/>
            <person name="Ivanova N."/>
            <person name="Mavrommatis K."/>
            <person name="Lucas S."/>
            <person name="Glavina del Rio T."/>
            <person name="Nolan M."/>
            <person name="Chen F."/>
            <person name="Tice H."/>
            <person name="Pitluck S."/>
            <person name="Cheng J.F."/>
            <person name="Chertkov O."/>
            <person name="Brettin T."/>
            <person name="Han C."/>
            <person name="Detter J.C."/>
            <person name="Kuske C."/>
            <person name="Bruce D."/>
            <person name="Goodwin L."/>
            <person name="Ovchinikova G."/>
            <person name="Pati A."/>
            <person name="Mikhailova N."/>
            <person name="Chen A."/>
            <person name="Palaniappan K."/>
            <person name="Land M."/>
            <person name="Hauser L."/>
            <person name="Chang Y.J."/>
            <person name="Jeffries C.D."/>
            <person name="Chain P."/>
            <person name="Rohde M."/>
            <person name="Goker M."/>
            <person name="Bristow J."/>
            <person name="Eisen J.A."/>
            <person name="Markowitz V."/>
            <person name="Hugenholtz P."/>
            <person name="Kyrpides N.C."/>
            <person name="Klenk H.P."/>
            <person name="Lapidus A."/>
        </authorList>
    </citation>
    <scope>NUCLEOTIDE SEQUENCE [LARGE SCALE GENOMIC DNA]</scope>
    <source>
        <strain evidence="11">ATCC 27377 / DSM 6068 / ICPB 4128</strain>
    </source>
</reference>
<evidence type="ECO:0000256" key="3">
    <source>
        <dbReference type="ARBA" id="ARBA00022723"/>
    </source>
</evidence>
<dbReference type="SUPFAM" id="SSF46626">
    <property type="entry name" value="Cytochrome c"/>
    <property type="match status" value="2"/>
</dbReference>
<dbReference type="EMBL" id="CP001848">
    <property type="protein sequence ID" value="ADB18176.1"/>
    <property type="molecule type" value="Genomic_DNA"/>
</dbReference>
<evidence type="ECO:0000313" key="11">
    <source>
        <dbReference type="Proteomes" id="UP000001887"/>
    </source>
</evidence>
<name>D2QYL7_PIRSD</name>
<dbReference type="STRING" id="530564.Psta_3515"/>
<organism evidence="10 11">
    <name type="scientific">Pirellula staleyi (strain ATCC 27377 / DSM 6068 / ICPB 4128)</name>
    <name type="common">Pirella staleyi</name>
    <dbReference type="NCBI Taxonomy" id="530564"/>
    <lineage>
        <taxon>Bacteria</taxon>
        <taxon>Pseudomonadati</taxon>
        <taxon>Planctomycetota</taxon>
        <taxon>Planctomycetia</taxon>
        <taxon>Pirellulales</taxon>
        <taxon>Pirellulaceae</taxon>
        <taxon>Pirellula</taxon>
    </lineage>
</organism>
<gene>
    <name evidence="10" type="ordered locus">Psta_3515</name>
</gene>
<keyword evidence="2 6" id="KW-0349">Heme</keyword>
<keyword evidence="4" id="KW-0249">Electron transport</keyword>
<dbReference type="eggNOG" id="COG2010">
    <property type="taxonomic scope" value="Bacteria"/>
</dbReference>
<dbReference type="HOGENOM" id="CLU_631426_0_0_0"/>
<evidence type="ECO:0000256" key="6">
    <source>
        <dbReference type="PROSITE-ProRule" id="PRU00433"/>
    </source>
</evidence>